<keyword evidence="2" id="KW-1185">Reference proteome</keyword>
<dbReference type="EMBL" id="JBHTAC010000036">
    <property type="protein sequence ID" value="MFC7246204.1"/>
    <property type="molecule type" value="Genomic_DNA"/>
</dbReference>
<reference evidence="2" key="1">
    <citation type="journal article" date="2019" name="Int. J. Syst. Evol. Microbiol.">
        <title>The Global Catalogue of Microorganisms (GCM) 10K type strain sequencing project: providing services to taxonomists for standard genome sequencing and annotation.</title>
        <authorList>
            <consortium name="The Broad Institute Genomics Platform"/>
            <consortium name="The Broad Institute Genome Sequencing Center for Infectious Disease"/>
            <person name="Wu L."/>
            <person name="Ma J."/>
        </authorList>
    </citation>
    <scope>NUCLEOTIDE SEQUENCE [LARGE SCALE GENOMIC DNA]</scope>
    <source>
        <strain evidence="2">CGMCC 1.9106</strain>
    </source>
</reference>
<dbReference type="Proteomes" id="UP001596392">
    <property type="component" value="Unassembled WGS sequence"/>
</dbReference>
<name>A0ABW2H4K4_9ACTN</name>
<dbReference type="InterPro" id="IPR049709">
    <property type="entry name" value="IniB-like_N"/>
</dbReference>
<evidence type="ECO:0000313" key="2">
    <source>
        <dbReference type="Proteomes" id="UP001596392"/>
    </source>
</evidence>
<proteinExistence type="predicted"/>
<organism evidence="1 2">
    <name type="scientific">Catellatospora aurea</name>
    <dbReference type="NCBI Taxonomy" id="1337874"/>
    <lineage>
        <taxon>Bacteria</taxon>
        <taxon>Bacillati</taxon>
        <taxon>Actinomycetota</taxon>
        <taxon>Actinomycetes</taxon>
        <taxon>Micromonosporales</taxon>
        <taxon>Micromonosporaceae</taxon>
        <taxon>Catellatospora</taxon>
    </lineage>
</organism>
<dbReference type="NCBIfam" id="NF038175">
    <property type="entry name" value="IniB_NTERM"/>
    <property type="match status" value="1"/>
</dbReference>
<evidence type="ECO:0000313" key="1">
    <source>
        <dbReference type="EMBL" id="MFC7246204.1"/>
    </source>
</evidence>
<dbReference type="RefSeq" id="WP_376809058.1">
    <property type="nucleotide sequence ID" value="NZ_JBHTAC010000036.1"/>
</dbReference>
<comment type="caution">
    <text evidence="1">The sequence shown here is derived from an EMBL/GenBank/DDBJ whole genome shotgun (WGS) entry which is preliminary data.</text>
</comment>
<sequence>MDGHQTLREFVLELITDAQARAAFELDPEGSLQAAGLGDLTPADVQDVIPLVADLAPAQGLTSPVQFAQNLGLDTLPADGTAAVNQLQQLADLLPVGTHSVNSDLNFATLGAVSTAPVLSAVTGSLFTPATLSTGADTTLSTGDGGVGLTSEHDVSGTLDAGLTVPGLTGAGLLPAGGDGGLLQPVDGALGGVVDGTVGSVVDGVGDLPVLGSVTGELDSVLGGVGGLTGSVDGTLDGSGGVGGLLDGALHGTAGVTGDLGSTLGVGHVTGDLGLGGDAHAGGTGVLGLADGLL</sequence>
<gene>
    <name evidence="1" type="ORF">ACFQO7_27330</name>
</gene>
<accession>A0ABW2H4K4</accession>
<protein>
    <submittedName>
        <fullName evidence="1">IniB N-terminal domain-containing protein</fullName>
    </submittedName>
</protein>